<dbReference type="InterPro" id="IPR046699">
    <property type="entry name" value="ARPP-1"/>
</dbReference>
<dbReference type="AlphaFoldDB" id="A0A1B7W5G8"/>
<evidence type="ECO:0000313" key="2">
    <source>
        <dbReference type="EMBL" id="OBQ32407.1"/>
    </source>
</evidence>
<dbReference type="Proteomes" id="UP000092093">
    <property type="component" value="Unassembled WGS sequence"/>
</dbReference>
<gene>
    <name evidence="2" type="ORF">AN484_27990</name>
</gene>
<feature type="non-terminal residue" evidence="2">
    <location>
        <position position="117"/>
    </location>
</feature>
<organism evidence="2 3">
    <name type="scientific">Aphanizomenon flos-aquae WA102</name>
    <dbReference type="NCBI Taxonomy" id="1710896"/>
    <lineage>
        <taxon>Bacteria</taxon>
        <taxon>Bacillati</taxon>
        <taxon>Cyanobacteriota</taxon>
        <taxon>Cyanophyceae</taxon>
        <taxon>Nostocales</taxon>
        <taxon>Aphanizomenonaceae</taxon>
        <taxon>Aphanizomenon</taxon>
    </lineage>
</organism>
<evidence type="ECO:0000313" key="3">
    <source>
        <dbReference type="Proteomes" id="UP000092093"/>
    </source>
</evidence>
<feature type="domain" description="ARG and Rhodanese-Phosphatase-superfamily-associated" evidence="1">
    <location>
        <begin position="21"/>
        <end position="93"/>
    </location>
</feature>
<reference evidence="2 3" key="1">
    <citation type="submission" date="2015-09" db="EMBL/GenBank/DDBJ databases">
        <title>Aphanizomenon flos-aquae WA102.</title>
        <authorList>
            <person name="Driscoll C."/>
        </authorList>
    </citation>
    <scope>NUCLEOTIDE SEQUENCE [LARGE SCALE GENOMIC DNA]</scope>
    <source>
        <strain evidence="2">WA102</strain>
    </source>
</reference>
<sequence length="117" mass="13332">MVHSYRNSESYFPFVQPSSYQPRNGQSGLVVSVLGEPVLMEIFGNEFLFTHHFESIIQSVLWDLDDYGNVKTSNKSVIDFLESITSVNVANSESDFYQVIEHLSLKITHEPNEQMAV</sequence>
<dbReference type="EMBL" id="LJOW01000820">
    <property type="protein sequence ID" value="OBQ32407.1"/>
    <property type="molecule type" value="Genomic_DNA"/>
</dbReference>
<accession>A0A1B7W5G8</accession>
<protein>
    <recommendedName>
        <fullName evidence="1">ARG and Rhodanese-Phosphatase-superfamily-associated domain-containing protein</fullName>
    </recommendedName>
</protein>
<dbReference type="Pfam" id="PF20208">
    <property type="entry name" value="ARPP-1"/>
    <property type="match status" value="1"/>
</dbReference>
<evidence type="ECO:0000259" key="1">
    <source>
        <dbReference type="Pfam" id="PF20208"/>
    </source>
</evidence>
<proteinExistence type="predicted"/>
<comment type="caution">
    <text evidence="2">The sequence shown here is derived from an EMBL/GenBank/DDBJ whole genome shotgun (WGS) entry which is preliminary data.</text>
</comment>
<name>A0A1B7W5G8_APHFL</name>